<dbReference type="SUPFAM" id="SSF160909">
    <property type="entry name" value="ATP12-like"/>
    <property type="match status" value="1"/>
</dbReference>
<dbReference type="GO" id="GO:0043461">
    <property type="term" value="P:proton-transporting ATP synthase complex assembly"/>
    <property type="evidence" value="ECO:0007669"/>
    <property type="project" value="InterPro"/>
</dbReference>
<dbReference type="Pfam" id="PF07542">
    <property type="entry name" value="ATP12"/>
    <property type="match status" value="1"/>
</dbReference>
<dbReference type="Gene3D" id="1.10.3580.10">
    <property type="entry name" value="ATP12 ATPase"/>
    <property type="match status" value="1"/>
</dbReference>
<keyword evidence="2" id="KW-0809">Transit peptide</keyword>
<dbReference type="Proteomes" id="UP000199647">
    <property type="component" value="Unassembled WGS sequence"/>
</dbReference>
<dbReference type="InterPro" id="IPR023335">
    <property type="entry name" value="ATP12_ortho_dom_sf"/>
</dbReference>
<reference evidence="4 5" key="1">
    <citation type="submission" date="2016-10" db="EMBL/GenBank/DDBJ databases">
        <authorList>
            <person name="de Groot N.N."/>
        </authorList>
    </citation>
    <scope>NUCLEOTIDE SEQUENCE [LARGE SCALE GENOMIC DNA]</scope>
    <source>
        <strain evidence="4 5">A52C2</strain>
    </source>
</reference>
<dbReference type="AlphaFoldDB" id="A0A1H9KLX9"/>
<evidence type="ECO:0000256" key="2">
    <source>
        <dbReference type="ARBA" id="ARBA00022946"/>
    </source>
</evidence>
<accession>A0A1H9KLX9</accession>
<proteinExistence type="inferred from homology"/>
<dbReference type="PANTHER" id="PTHR21013:SF10">
    <property type="entry name" value="ATP SYNTHASE MITOCHONDRIAL F1 COMPLEX ASSEMBLY FACTOR 2"/>
    <property type="match status" value="1"/>
</dbReference>
<dbReference type="InterPro" id="IPR011419">
    <property type="entry name" value="ATP12_ATP_synth-F1-assembly"/>
</dbReference>
<evidence type="ECO:0000313" key="5">
    <source>
        <dbReference type="Proteomes" id="UP000199647"/>
    </source>
</evidence>
<keyword evidence="3" id="KW-0143">Chaperone</keyword>
<sequence length="260" mass="28629">MRDSEVQDMIDPQELARRQTVRSLPKRFYSDVTTVEEDGMHSVRLDGSPALTPARKRLASPSAVIASAMAEEWESQRETIDPATMPVTRLASTALDGVVQQMAGVREAILAYAGADLLLYRAGHPEELTELQRQVWDPVIRWAEGRYAVRLLLAEGVTFVTQPAETLAAIGEALASVQDPFELTALHMATTLTGSALLALALREGFLPGEDIWNAGNLDEDWNVRQWGEDAEAAERRDRRHLDFKAAELVLGQGSSRLAP</sequence>
<dbReference type="InterPro" id="IPR042272">
    <property type="entry name" value="ATP12_ATP_synth-F1-assembly_N"/>
</dbReference>
<comment type="similarity">
    <text evidence="1">Belongs to the ATP12 family.</text>
</comment>
<dbReference type="RefSeq" id="WP_238858334.1">
    <property type="nucleotide sequence ID" value="NZ_FOFG01000010.1"/>
</dbReference>
<dbReference type="Gene3D" id="3.30.2180.10">
    <property type="entry name" value="ATP12-like"/>
    <property type="match status" value="1"/>
</dbReference>
<organism evidence="4 5">
    <name type="scientific">Faunimonas pinastri</name>
    <dbReference type="NCBI Taxonomy" id="1855383"/>
    <lineage>
        <taxon>Bacteria</taxon>
        <taxon>Pseudomonadati</taxon>
        <taxon>Pseudomonadota</taxon>
        <taxon>Alphaproteobacteria</taxon>
        <taxon>Hyphomicrobiales</taxon>
        <taxon>Afifellaceae</taxon>
        <taxon>Faunimonas</taxon>
    </lineage>
</organism>
<dbReference type="PANTHER" id="PTHR21013">
    <property type="entry name" value="ATP SYNTHASE MITOCHONDRIAL F1 COMPLEX ASSEMBLY FACTOR 2/ATP12 PROTEIN, MITOCHONDRIAL PRECURSOR"/>
    <property type="match status" value="1"/>
</dbReference>
<gene>
    <name evidence="4" type="ORF">SAMN05216548_11014</name>
</gene>
<keyword evidence="5" id="KW-1185">Reference proteome</keyword>
<protein>
    <submittedName>
        <fullName evidence="4">Chaperone required for the assembly of the F1-ATPase</fullName>
    </submittedName>
</protein>
<evidence type="ECO:0000256" key="3">
    <source>
        <dbReference type="ARBA" id="ARBA00023186"/>
    </source>
</evidence>
<dbReference type="STRING" id="1855383.SAMN05216548_11014"/>
<name>A0A1H9KLX9_9HYPH</name>
<evidence type="ECO:0000313" key="4">
    <source>
        <dbReference type="EMBL" id="SER00154.1"/>
    </source>
</evidence>
<evidence type="ECO:0000256" key="1">
    <source>
        <dbReference type="ARBA" id="ARBA00008231"/>
    </source>
</evidence>
<dbReference type="EMBL" id="FOFG01000010">
    <property type="protein sequence ID" value="SER00154.1"/>
    <property type="molecule type" value="Genomic_DNA"/>
</dbReference>